<reference evidence="4 5" key="1">
    <citation type="journal article" date="2018" name="PLoS Pathog.">
        <title>Evolution of structural diversity of trichothecenes, a family of toxins produced by plant pathogenic and entomopathogenic fungi.</title>
        <authorList>
            <person name="Proctor R.H."/>
            <person name="McCormick S.P."/>
            <person name="Kim H.S."/>
            <person name="Cardoza R.E."/>
            <person name="Stanley A.M."/>
            <person name="Lindo L."/>
            <person name="Kelly A."/>
            <person name="Brown D.W."/>
            <person name="Lee T."/>
            <person name="Vaughan M.M."/>
            <person name="Alexander N.J."/>
            <person name="Busman M."/>
            <person name="Gutierrez S."/>
        </authorList>
    </citation>
    <scope>NUCLEOTIDE SEQUENCE [LARGE SCALE GENOMIC DNA]</scope>
    <source>
        <strain evidence="4 5">NRRL 20695</strain>
    </source>
</reference>
<gene>
    <name evidence="4" type="ORF">FLONG3_7870</name>
</gene>
<evidence type="ECO:0000256" key="2">
    <source>
        <dbReference type="ARBA" id="ARBA00023043"/>
    </source>
</evidence>
<dbReference type="STRING" id="694270.A0A395S9Z6"/>
<evidence type="ECO:0000256" key="3">
    <source>
        <dbReference type="PROSITE-ProRule" id="PRU00023"/>
    </source>
</evidence>
<dbReference type="PROSITE" id="PS50297">
    <property type="entry name" value="ANK_REP_REGION"/>
    <property type="match status" value="1"/>
</dbReference>
<evidence type="ECO:0000313" key="4">
    <source>
        <dbReference type="EMBL" id="RGP69234.1"/>
    </source>
</evidence>
<dbReference type="SUPFAM" id="SSF48403">
    <property type="entry name" value="Ankyrin repeat"/>
    <property type="match status" value="1"/>
</dbReference>
<dbReference type="InterPro" id="IPR036770">
    <property type="entry name" value="Ankyrin_rpt-contain_sf"/>
</dbReference>
<dbReference type="Proteomes" id="UP000266234">
    <property type="component" value="Unassembled WGS sequence"/>
</dbReference>
<accession>A0A395S9Z6</accession>
<dbReference type="PROSITE" id="PS50088">
    <property type="entry name" value="ANK_REPEAT"/>
    <property type="match status" value="3"/>
</dbReference>
<dbReference type="Pfam" id="PF12796">
    <property type="entry name" value="Ank_2"/>
    <property type="match status" value="1"/>
</dbReference>
<dbReference type="AlphaFoldDB" id="A0A395S9Z6"/>
<keyword evidence="2 3" id="KW-0040">ANK repeat</keyword>
<organism evidence="4 5">
    <name type="scientific">Fusarium longipes</name>
    <dbReference type="NCBI Taxonomy" id="694270"/>
    <lineage>
        <taxon>Eukaryota</taxon>
        <taxon>Fungi</taxon>
        <taxon>Dikarya</taxon>
        <taxon>Ascomycota</taxon>
        <taxon>Pezizomycotina</taxon>
        <taxon>Sordariomycetes</taxon>
        <taxon>Hypocreomycetidae</taxon>
        <taxon>Hypocreales</taxon>
        <taxon>Nectriaceae</taxon>
        <taxon>Fusarium</taxon>
    </lineage>
</organism>
<keyword evidence="5" id="KW-1185">Reference proteome</keyword>
<dbReference type="EMBL" id="PXOG01000185">
    <property type="protein sequence ID" value="RGP69234.1"/>
    <property type="molecule type" value="Genomic_DNA"/>
</dbReference>
<proteinExistence type="predicted"/>
<dbReference type="InterPro" id="IPR002110">
    <property type="entry name" value="Ankyrin_rpt"/>
</dbReference>
<sequence>MFTPTPPKNESPYQRFTQKPGKVCNHHGWRPDHLSITDRDGSTLYETDGGSLFNEIIQLDDVETLEKYFSVEPRAIPKLHSLPEDDEAFYDLGMTFHNAICDGSLGVIRLLASHELKYSESTEKIRFDKFIFHLLTHAARWGQIEMVKFFLDNQPLYADINDRDHWGNTALSAVADIHQHRYAFPCPECWDFQPEKNEAMMNLLLDRGACASDAVLPFRGCDETRNTVLTLASKWSSYEMIKRLIDCGADIHAKVTYSAWDLGLHAGEEDFHVTALFIACIFSNSQATKCLINHRGDNIALSDMLYPRNIHGLFPIHWAARKRPVEDYQDIPEPPYEKWTRDTTDTIALLLEHDTSMVNIKDGDGNTPLHHSVHGLGLNERYCTSVLEFLCDRGADASMCNNKGQTPLHVLCCNTSLPVSVAAVSILLNHGANPTTADIDGNTPVHLAALRLDSIDTMAFLLDNGGDPAQLNSNCETAFDRVATGTFSFGVVKSGQEITKAKEEMLSTMVKSG</sequence>
<dbReference type="Pfam" id="PF00023">
    <property type="entry name" value="Ank"/>
    <property type="match status" value="1"/>
</dbReference>
<name>A0A395S9Z6_9HYPO</name>
<evidence type="ECO:0000313" key="5">
    <source>
        <dbReference type="Proteomes" id="UP000266234"/>
    </source>
</evidence>
<protein>
    <submittedName>
        <fullName evidence="4">Uncharacterized protein</fullName>
    </submittedName>
</protein>
<feature type="repeat" description="ANK" evidence="3">
    <location>
        <begin position="440"/>
        <end position="473"/>
    </location>
</feature>
<dbReference type="Gene3D" id="1.25.40.20">
    <property type="entry name" value="Ankyrin repeat-containing domain"/>
    <property type="match status" value="3"/>
</dbReference>
<feature type="repeat" description="ANK" evidence="3">
    <location>
        <begin position="364"/>
        <end position="402"/>
    </location>
</feature>
<evidence type="ECO:0000256" key="1">
    <source>
        <dbReference type="ARBA" id="ARBA00022737"/>
    </source>
</evidence>
<dbReference type="OrthoDB" id="823504at2759"/>
<dbReference type="PANTHER" id="PTHR24198">
    <property type="entry name" value="ANKYRIN REPEAT AND PROTEIN KINASE DOMAIN-CONTAINING PROTEIN"/>
    <property type="match status" value="1"/>
</dbReference>
<feature type="repeat" description="ANK" evidence="3">
    <location>
        <begin position="403"/>
        <end position="439"/>
    </location>
</feature>
<comment type="caution">
    <text evidence="4">The sequence shown here is derived from an EMBL/GenBank/DDBJ whole genome shotgun (WGS) entry which is preliminary data.</text>
</comment>
<dbReference type="SMART" id="SM00248">
    <property type="entry name" value="ANK"/>
    <property type="match status" value="7"/>
</dbReference>
<dbReference type="PANTHER" id="PTHR24198:SF165">
    <property type="entry name" value="ANKYRIN REPEAT-CONTAINING PROTEIN-RELATED"/>
    <property type="match status" value="1"/>
</dbReference>
<keyword evidence="1" id="KW-0677">Repeat</keyword>